<evidence type="ECO:0000256" key="1">
    <source>
        <dbReference type="ARBA" id="ARBA00022679"/>
    </source>
</evidence>
<dbReference type="SUPFAM" id="SSF55729">
    <property type="entry name" value="Acyl-CoA N-acyltransferases (Nat)"/>
    <property type="match status" value="1"/>
</dbReference>
<keyword evidence="1 4" id="KW-0808">Transferase</keyword>
<sequence length="252" mass="28043">MTVAIRPATSDDTGDIRAVVDASFRSSYSLSPLEIDVIVDNSFTDAALTERIEDHDSLLLVAEADDDAGESVVAGFAELETADMLRWLHVSPAFRGQRVGTALFERVQSESNPRNCPLRARVLETASEGRQFLERFGLFQTETDSLDLGGDHLEEHVYTTTGERVAPNDPDVEVPSSVTDDDETVRLDHDESVPGTLAPFFVLFETDSSFQRYGYFCSHCGSTDVVADGLDRLKCQRCRNTHRADRWDRAYL</sequence>
<organism evidence="4 5">
    <name type="scientific">Haloferax namakaokahaiae</name>
    <dbReference type="NCBI Taxonomy" id="1748331"/>
    <lineage>
        <taxon>Archaea</taxon>
        <taxon>Methanobacteriati</taxon>
        <taxon>Methanobacteriota</taxon>
        <taxon>Stenosarchaea group</taxon>
        <taxon>Halobacteria</taxon>
        <taxon>Halobacteriales</taxon>
        <taxon>Haloferacaceae</taxon>
        <taxon>Haloferax</taxon>
    </lineage>
</organism>
<keyword evidence="5" id="KW-1185">Reference proteome</keyword>
<dbReference type="PROSITE" id="PS51186">
    <property type="entry name" value="GNAT"/>
    <property type="match status" value="1"/>
</dbReference>
<dbReference type="GO" id="GO:0016746">
    <property type="term" value="F:acyltransferase activity"/>
    <property type="evidence" value="ECO:0007669"/>
    <property type="project" value="UniProtKB-KW"/>
</dbReference>
<evidence type="ECO:0000256" key="2">
    <source>
        <dbReference type="ARBA" id="ARBA00023315"/>
    </source>
</evidence>
<dbReference type="RefSeq" id="WP_390222539.1">
    <property type="nucleotide sequence ID" value="NZ_JBHTAA010000002.1"/>
</dbReference>
<dbReference type="CDD" id="cd04301">
    <property type="entry name" value="NAT_SF"/>
    <property type="match status" value="1"/>
</dbReference>
<protein>
    <submittedName>
        <fullName evidence="4">GNAT family N-acetyltransferase</fullName>
        <ecNumber evidence="4">2.3.1.-</ecNumber>
    </submittedName>
</protein>
<gene>
    <name evidence="4" type="ORF">ACFQJC_06710</name>
</gene>
<proteinExistence type="predicted"/>
<dbReference type="EC" id="2.3.1.-" evidence="4"/>
<comment type="caution">
    <text evidence="4">The sequence shown here is derived from an EMBL/GenBank/DDBJ whole genome shotgun (WGS) entry which is preliminary data.</text>
</comment>
<dbReference type="AlphaFoldDB" id="A0ABD5ZD41"/>
<evidence type="ECO:0000313" key="5">
    <source>
        <dbReference type="Proteomes" id="UP001596481"/>
    </source>
</evidence>
<dbReference type="Gene3D" id="3.40.630.30">
    <property type="match status" value="1"/>
</dbReference>
<evidence type="ECO:0000259" key="3">
    <source>
        <dbReference type="PROSITE" id="PS51186"/>
    </source>
</evidence>
<dbReference type="Pfam" id="PF19133">
    <property type="entry name" value="DUF5816"/>
    <property type="match status" value="1"/>
</dbReference>
<dbReference type="InterPro" id="IPR043854">
    <property type="entry name" value="DUF5816"/>
</dbReference>
<accession>A0ABD5ZD41</accession>
<name>A0ABD5ZD41_9EURY</name>
<dbReference type="EMBL" id="JBHTAA010000002">
    <property type="protein sequence ID" value="MFC7203199.1"/>
    <property type="molecule type" value="Genomic_DNA"/>
</dbReference>
<dbReference type="PANTHER" id="PTHR43877">
    <property type="entry name" value="AMINOALKYLPHOSPHONATE N-ACETYLTRANSFERASE-RELATED-RELATED"/>
    <property type="match status" value="1"/>
</dbReference>
<feature type="domain" description="N-acetyltransferase" evidence="3">
    <location>
        <begin position="3"/>
        <end position="160"/>
    </location>
</feature>
<dbReference type="Proteomes" id="UP001596481">
    <property type="component" value="Unassembled WGS sequence"/>
</dbReference>
<dbReference type="Pfam" id="PF13673">
    <property type="entry name" value="Acetyltransf_10"/>
    <property type="match status" value="1"/>
</dbReference>
<dbReference type="InterPro" id="IPR050832">
    <property type="entry name" value="Bact_Acetyltransf"/>
</dbReference>
<reference evidence="4 5" key="1">
    <citation type="journal article" date="2019" name="Int. J. Syst. Evol. Microbiol.">
        <title>The Global Catalogue of Microorganisms (GCM) 10K type strain sequencing project: providing services to taxonomists for standard genome sequencing and annotation.</title>
        <authorList>
            <consortium name="The Broad Institute Genomics Platform"/>
            <consortium name="The Broad Institute Genome Sequencing Center for Infectious Disease"/>
            <person name="Wu L."/>
            <person name="Ma J."/>
        </authorList>
    </citation>
    <scope>NUCLEOTIDE SEQUENCE [LARGE SCALE GENOMIC DNA]</scope>
    <source>
        <strain evidence="4 5">DSM 29988</strain>
    </source>
</reference>
<dbReference type="InterPro" id="IPR000182">
    <property type="entry name" value="GNAT_dom"/>
</dbReference>
<evidence type="ECO:0000313" key="4">
    <source>
        <dbReference type="EMBL" id="MFC7203199.1"/>
    </source>
</evidence>
<dbReference type="InterPro" id="IPR016181">
    <property type="entry name" value="Acyl_CoA_acyltransferase"/>
</dbReference>
<keyword evidence="2 4" id="KW-0012">Acyltransferase</keyword>